<feature type="compositionally biased region" description="Polar residues" evidence="2">
    <location>
        <begin position="152"/>
        <end position="162"/>
    </location>
</feature>
<organism evidence="3 4">
    <name type="scientific">Cyclospora cayetanensis</name>
    <dbReference type="NCBI Taxonomy" id="88456"/>
    <lineage>
        <taxon>Eukaryota</taxon>
        <taxon>Sar</taxon>
        <taxon>Alveolata</taxon>
        <taxon>Apicomplexa</taxon>
        <taxon>Conoidasida</taxon>
        <taxon>Coccidia</taxon>
        <taxon>Eucoccidiorida</taxon>
        <taxon>Eimeriorina</taxon>
        <taxon>Eimeriidae</taxon>
        <taxon>Cyclospora</taxon>
    </lineage>
</organism>
<keyword evidence="4" id="KW-1185">Reference proteome</keyword>
<gene>
    <name evidence="3" type="ORF">cyc_00952</name>
</gene>
<feature type="region of interest" description="Disordered" evidence="2">
    <location>
        <begin position="138"/>
        <end position="162"/>
    </location>
</feature>
<reference evidence="3 4" key="1">
    <citation type="journal article" date="2016" name="BMC Genomics">
        <title>Comparative genomics reveals Cyclospora cayetanensis possesses coccidia-like metabolism and invasion components but unique surface antigens.</title>
        <authorList>
            <person name="Liu S."/>
            <person name="Wang L."/>
            <person name="Zheng H."/>
            <person name="Xu Z."/>
            <person name="Roellig D.M."/>
            <person name="Li N."/>
            <person name="Frace M.A."/>
            <person name="Tang K."/>
            <person name="Arrowood M.J."/>
            <person name="Moss D.M."/>
            <person name="Zhang L."/>
            <person name="Feng Y."/>
            <person name="Xiao L."/>
        </authorList>
    </citation>
    <scope>NUCLEOTIDE SEQUENCE [LARGE SCALE GENOMIC DNA]</scope>
    <source>
        <strain evidence="3 4">CHN_HEN01</strain>
    </source>
</reference>
<protein>
    <submittedName>
        <fullName evidence="3">Uncharacterized protein</fullName>
    </submittedName>
</protein>
<feature type="compositionally biased region" description="Low complexity" evidence="2">
    <location>
        <begin position="138"/>
        <end position="150"/>
    </location>
</feature>
<feature type="coiled-coil region" evidence="1">
    <location>
        <begin position="14"/>
        <end position="41"/>
    </location>
</feature>
<dbReference type="VEuPathDB" id="ToxoDB:cyc_00952"/>
<proteinExistence type="predicted"/>
<dbReference type="Proteomes" id="UP000095192">
    <property type="component" value="Unassembled WGS sequence"/>
</dbReference>
<comment type="caution">
    <text evidence="3">The sequence shown here is derived from an EMBL/GenBank/DDBJ whole genome shotgun (WGS) entry which is preliminary data.</text>
</comment>
<feature type="compositionally biased region" description="Polar residues" evidence="2">
    <location>
        <begin position="459"/>
        <end position="479"/>
    </location>
</feature>
<dbReference type="AlphaFoldDB" id="A0A1D3D929"/>
<feature type="region of interest" description="Disordered" evidence="2">
    <location>
        <begin position="459"/>
        <end position="487"/>
    </location>
</feature>
<dbReference type="EMBL" id="JROU02000216">
    <property type="protein sequence ID" value="OEH79971.1"/>
    <property type="molecule type" value="Genomic_DNA"/>
</dbReference>
<dbReference type="InParanoid" id="A0A1D3D929"/>
<evidence type="ECO:0000256" key="1">
    <source>
        <dbReference type="SAM" id="Coils"/>
    </source>
</evidence>
<evidence type="ECO:0000313" key="3">
    <source>
        <dbReference type="EMBL" id="OEH79971.1"/>
    </source>
</evidence>
<name>A0A1D3D929_9EIME</name>
<accession>A0A1D3D929</accession>
<evidence type="ECO:0000256" key="2">
    <source>
        <dbReference type="SAM" id="MobiDB-lite"/>
    </source>
</evidence>
<sequence length="651" mass="72822">MCVCIEENALMRLHKDEYATVDRLEQELQSLREDESHLRETWYLLGDELRQSEVANRRVRQGLTRSTRRRGQIEATRLPSQRKECSLATTQPAGVSRTTTVDLNEILLHNLQRNTWKNLGLQVRLLKGGSVVASNAVPAAPSSCTPAAPTEQVASAPSSSTDLATNALGERDTRLVPRQALHGVALNRGSAQNEEGRTQHRTSGGVVLASAHNRSLSKAVDLEDLCGYCTMPPRVCSRSQRHCGEPSPRQASQLKRLPTALPVVHATKERVHNTESSSGAGELEDMLEGQRQWTEKLFGDLRSPPGASLHQTSKPMQAVFYPHSIERAVDQTDRGEGLLHQQTLPHLDHHGVHASQRNHPFSLQQREGRQKHTENIRALRELDMDDGNISGDQDTVVLQRKLLQMVLRELQTLPQQSPTEQKSGQQSLLVQDMQQQSEIDVQLHNQLFRSRERMKQFNSLVQKQHQQNGAAQTNVGRSQKQQHEQGKRCIVKDMPHRHGQLATMHDATLEAVSSPSPFTVCPLRKMDGDRTPDSSAVGSPFHGEMRCDKQQTQLGCSAGVACLSDLVEQKQCELLSTVKNELAQIDQLEKHYIALQQDIERLAWVLEASNTSTTEQDAYTCIFMAEPHSYKFVQAKSLRRENATLLGQCNL</sequence>
<keyword evidence="1" id="KW-0175">Coiled coil</keyword>
<evidence type="ECO:0000313" key="4">
    <source>
        <dbReference type="Proteomes" id="UP000095192"/>
    </source>
</evidence>